<keyword evidence="4" id="KW-1185">Reference proteome</keyword>
<feature type="coiled-coil region" evidence="1">
    <location>
        <begin position="53"/>
        <end position="80"/>
    </location>
</feature>
<name>A0ABR4XM48_9PORP</name>
<evidence type="ECO:0008006" key="5">
    <source>
        <dbReference type="Google" id="ProtNLM"/>
    </source>
</evidence>
<accession>A0ABR4XM48</accession>
<gene>
    <name evidence="3" type="ORF">HQ43_02715</name>
</gene>
<protein>
    <recommendedName>
        <fullName evidence="5">Cell division protein FtsL</fullName>
    </recommendedName>
</protein>
<evidence type="ECO:0000256" key="2">
    <source>
        <dbReference type="SAM" id="Phobius"/>
    </source>
</evidence>
<keyword evidence="2" id="KW-1133">Transmembrane helix</keyword>
<comment type="caution">
    <text evidence="3">The sequence shown here is derived from an EMBL/GenBank/DDBJ whole genome shotgun (WGS) entry which is preliminary data.</text>
</comment>
<reference evidence="3 4" key="1">
    <citation type="submission" date="2014-08" db="EMBL/GenBank/DDBJ databases">
        <title>Porphyromonas canoris strain:OH2762 Genome sequencing.</title>
        <authorList>
            <person name="Wallis C."/>
            <person name="Deusch O."/>
            <person name="O'Flynn C."/>
            <person name="Davis I."/>
            <person name="Jospin G."/>
            <person name="Darling A.E."/>
            <person name="Coil D.A."/>
            <person name="Alexiev A."/>
            <person name="Horsfall A."/>
            <person name="Kirkwood N."/>
            <person name="Harris S."/>
            <person name="Eisen J.A."/>
        </authorList>
    </citation>
    <scope>NUCLEOTIDE SEQUENCE [LARGE SCALE GENOMIC DNA]</scope>
    <source>
        <strain evidence="4">COT-108 OH2762</strain>
    </source>
</reference>
<evidence type="ECO:0000313" key="3">
    <source>
        <dbReference type="EMBL" id="KGN93112.1"/>
    </source>
</evidence>
<dbReference type="Pfam" id="PF19579">
    <property type="entry name" value="FtsL_2"/>
    <property type="match status" value="1"/>
</dbReference>
<organism evidence="3 4">
    <name type="scientific">Porphyromonas canoris</name>
    <dbReference type="NCBI Taxonomy" id="36875"/>
    <lineage>
        <taxon>Bacteria</taxon>
        <taxon>Pseudomonadati</taxon>
        <taxon>Bacteroidota</taxon>
        <taxon>Bacteroidia</taxon>
        <taxon>Bacteroidales</taxon>
        <taxon>Porphyromonadaceae</taxon>
        <taxon>Porphyromonas</taxon>
    </lineage>
</organism>
<feature type="transmembrane region" description="Helical" evidence="2">
    <location>
        <begin position="35"/>
        <end position="56"/>
    </location>
</feature>
<keyword evidence="2" id="KW-0472">Membrane</keyword>
<dbReference type="Proteomes" id="UP000030101">
    <property type="component" value="Unassembled WGS sequence"/>
</dbReference>
<dbReference type="EMBL" id="JQZV01000005">
    <property type="protein sequence ID" value="KGN93112.1"/>
    <property type="molecule type" value="Genomic_DNA"/>
</dbReference>
<dbReference type="InterPro" id="IPR045755">
    <property type="entry name" value="FtsL-like"/>
</dbReference>
<proteinExistence type="predicted"/>
<evidence type="ECO:0000256" key="1">
    <source>
        <dbReference type="SAM" id="Coils"/>
    </source>
</evidence>
<keyword evidence="2" id="KW-0812">Transmembrane</keyword>
<dbReference type="RefSeq" id="WP_036789272.1">
    <property type="nucleotide sequence ID" value="NZ_JQZV01000005.1"/>
</dbReference>
<evidence type="ECO:0000313" key="4">
    <source>
        <dbReference type="Proteomes" id="UP000030101"/>
    </source>
</evidence>
<keyword evidence="1" id="KW-0175">Coiled coil</keyword>
<sequence length="112" mass="12838">MSSKSGKENRSRSTFFGFLDGTWVANRWTPRTTKYAIAVVLSSFISITASYTSMGFQRRLEKLKKEVKELKMERISVNSTLVQNRRITVIEERVKSAELEISSPDTPPIYID</sequence>